<evidence type="ECO:0000256" key="1">
    <source>
        <dbReference type="ARBA" id="ARBA00001946"/>
    </source>
</evidence>
<evidence type="ECO:0000256" key="9">
    <source>
        <dbReference type="ARBA" id="ARBA00047353"/>
    </source>
</evidence>
<dbReference type="HAMAP" id="MF_01139">
    <property type="entry name" value="ISPT"/>
    <property type="match status" value="1"/>
</dbReference>
<dbReference type="Gene3D" id="3.40.1180.10">
    <property type="entry name" value="Decaprenyl diphosphate synthase-like"/>
    <property type="match status" value="1"/>
</dbReference>
<evidence type="ECO:0000256" key="5">
    <source>
        <dbReference type="ARBA" id="ARBA00022679"/>
    </source>
</evidence>
<dbReference type="GO" id="GO:0005789">
    <property type="term" value="C:endoplasmic reticulum membrane"/>
    <property type="evidence" value="ECO:0007669"/>
    <property type="project" value="UniProtKB-SubCell"/>
</dbReference>
<dbReference type="PANTHER" id="PTHR10291:SF43">
    <property type="entry name" value="DEHYDRODOLICHYL DIPHOSPHATE SYNTHASE COMPLEX SUBUNIT DHDDS"/>
    <property type="match status" value="1"/>
</dbReference>
<comment type="cofactor">
    <cofactor evidence="1">
        <name>Mg(2+)</name>
        <dbReference type="ChEBI" id="CHEBI:18420"/>
    </cofactor>
</comment>
<dbReference type="OrthoDB" id="4173905at2759"/>
<comment type="pathway">
    <text evidence="3">Protein modification; protein glycosylation.</text>
</comment>
<comment type="subunit">
    <text evidence="11">Forms an active dehydrodolichyl diphosphate synthase complex with NUS1.</text>
</comment>
<evidence type="ECO:0000256" key="8">
    <source>
        <dbReference type="ARBA" id="ARBA00023136"/>
    </source>
</evidence>
<accession>A0A8S1DJQ7</accession>
<dbReference type="PANTHER" id="PTHR10291">
    <property type="entry name" value="DEHYDRODOLICHYL DIPHOSPHATE SYNTHASE FAMILY MEMBER"/>
    <property type="match status" value="1"/>
</dbReference>
<dbReference type="GO" id="GO:0045547">
    <property type="term" value="F:ditrans,polycis-polyprenyl diphosphate synthase [(2E,6E)-farnesyl diphosphate specific] activity"/>
    <property type="evidence" value="ECO:0007669"/>
    <property type="project" value="UniProtKB-EC"/>
</dbReference>
<comment type="subcellular location">
    <subcellularLocation>
        <location evidence="2">Endoplasmic reticulum membrane</location>
        <topology evidence="2">Peripheral membrane protein</topology>
    </subcellularLocation>
</comment>
<dbReference type="InterPro" id="IPR018520">
    <property type="entry name" value="UPP_synth-like_CS"/>
</dbReference>
<evidence type="ECO:0000256" key="4">
    <source>
        <dbReference type="ARBA" id="ARBA00005432"/>
    </source>
</evidence>
<comment type="caution">
    <text evidence="13">The sequence shown here is derived from an EMBL/GenBank/DDBJ whole genome shotgun (WGS) entry which is preliminary data.</text>
</comment>
<dbReference type="Pfam" id="PF01255">
    <property type="entry name" value="Prenyltransf"/>
    <property type="match status" value="1"/>
</dbReference>
<comment type="catalytic activity">
    <reaction evidence="9">
        <text>n isopentenyl diphosphate + (2E,6E)-farnesyl diphosphate = a di-trans,poly-cis-polyprenyl diphosphate + n diphosphate</text>
        <dbReference type="Rhea" id="RHEA:53008"/>
        <dbReference type="Rhea" id="RHEA-COMP:19494"/>
        <dbReference type="ChEBI" id="CHEBI:33019"/>
        <dbReference type="ChEBI" id="CHEBI:128769"/>
        <dbReference type="ChEBI" id="CHEBI:136960"/>
        <dbReference type="ChEBI" id="CHEBI:175763"/>
        <dbReference type="EC" id="2.5.1.87"/>
    </reaction>
</comment>
<reference evidence="13 14" key="1">
    <citation type="submission" date="2020-04" db="EMBL/GenBank/DDBJ databases">
        <authorList>
            <person name="Alioto T."/>
            <person name="Alioto T."/>
            <person name="Gomez Garrido J."/>
        </authorList>
    </citation>
    <scope>NUCLEOTIDE SEQUENCE [LARGE SCALE GENOMIC DNA]</scope>
</reference>
<dbReference type="SUPFAM" id="SSF64005">
    <property type="entry name" value="Undecaprenyl diphosphate synthase"/>
    <property type="match status" value="1"/>
</dbReference>
<gene>
    <name evidence="13" type="ORF">CLODIP_2_CD02945</name>
</gene>
<evidence type="ECO:0000256" key="10">
    <source>
        <dbReference type="ARBA" id="ARBA00058504"/>
    </source>
</evidence>
<dbReference type="NCBIfam" id="TIGR00055">
    <property type="entry name" value="uppS"/>
    <property type="match status" value="1"/>
</dbReference>
<keyword evidence="14" id="KW-1185">Reference proteome</keyword>
<dbReference type="GO" id="GO:1904423">
    <property type="term" value="C:dehydrodolichyl diphosphate synthase complex"/>
    <property type="evidence" value="ECO:0007669"/>
    <property type="project" value="TreeGrafter"/>
</dbReference>
<comment type="similarity">
    <text evidence="4 12">Belongs to the UPP synthase family.</text>
</comment>
<evidence type="ECO:0000256" key="2">
    <source>
        <dbReference type="ARBA" id="ARBA00004406"/>
    </source>
</evidence>
<evidence type="ECO:0000313" key="14">
    <source>
        <dbReference type="Proteomes" id="UP000494165"/>
    </source>
</evidence>
<comment type="function">
    <text evidence="10">With NUS1, forms the dehydrodolichyl diphosphate synthase (DDS) complex, an essential component of the dolichol monophosphate (Dol-P) biosynthetic machinery. Adds multiple copies of isopentenyl pyrophosphate (IPP) to farnesyl pyrophosphate (FPP) to produce dehydrodolichyl diphosphate (Dedol-PP), a precursor of dolichol which is utilized as a sugar carrier in protein glycosylation in the endoplasmic reticulum (ER).</text>
</comment>
<evidence type="ECO:0000256" key="11">
    <source>
        <dbReference type="ARBA" id="ARBA00064670"/>
    </source>
</evidence>
<organism evidence="13 14">
    <name type="scientific">Cloeon dipterum</name>
    <dbReference type="NCBI Taxonomy" id="197152"/>
    <lineage>
        <taxon>Eukaryota</taxon>
        <taxon>Metazoa</taxon>
        <taxon>Ecdysozoa</taxon>
        <taxon>Arthropoda</taxon>
        <taxon>Hexapoda</taxon>
        <taxon>Insecta</taxon>
        <taxon>Pterygota</taxon>
        <taxon>Palaeoptera</taxon>
        <taxon>Ephemeroptera</taxon>
        <taxon>Pisciforma</taxon>
        <taxon>Baetidae</taxon>
        <taxon>Cloeon</taxon>
    </lineage>
</organism>
<dbReference type="GO" id="GO:0016094">
    <property type="term" value="P:polyprenol biosynthetic process"/>
    <property type="evidence" value="ECO:0007669"/>
    <property type="project" value="TreeGrafter"/>
</dbReference>
<dbReference type="EC" id="2.5.1.-" evidence="12"/>
<dbReference type="EMBL" id="CADEPI010000277">
    <property type="protein sequence ID" value="CAB3382563.1"/>
    <property type="molecule type" value="Genomic_DNA"/>
</dbReference>
<keyword evidence="7" id="KW-0460">Magnesium</keyword>
<name>A0A8S1DJQ7_9INSE</name>
<evidence type="ECO:0000256" key="6">
    <source>
        <dbReference type="ARBA" id="ARBA00022824"/>
    </source>
</evidence>
<protein>
    <recommendedName>
        <fullName evidence="12">Alkyl transferase</fullName>
        <ecNumber evidence="12">2.5.1.-</ecNumber>
    </recommendedName>
</protein>
<dbReference type="AlphaFoldDB" id="A0A8S1DJQ7"/>
<evidence type="ECO:0000313" key="13">
    <source>
        <dbReference type="EMBL" id="CAB3382563.1"/>
    </source>
</evidence>
<proteinExistence type="inferred from homology"/>
<keyword evidence="5 12" id="KW-0808">Transferase</keyword>
<dbReference type="InterPro" id="IPR001441">
    <property type="entry name" value="UPP_synth-like"/>
</dbReference>
<sequence length="292" mass="33175">MSWIKEGSLSWLQAACVKVVRSGQVPRHVAFIMDGNRRFAAKTNVLKVEGHSKGFDKLAETLRWCLDLGVPEVTVYAFSIENFKRSKDEVDGLMDLARQKFKKLLEEKEKLREHGVRICVIGNLSLVPADLQELIKEAMEATQSHDKAFLNVAFAYTAKEEMANVIGEVAGGVRDGGLLGQDVGTKLFDACLYTRHLPQVDLLIRTSGEVRFSDFMLWQASYSCIYFTDVLWPEFDIWSLLRAVLCYQMKYPALQRLRLKEEKSVLAAEEQQEARIENFLSALNSKRALSFL</sequence>
<evidence type="ECO:0000256" key="7">
    <source>
        <dbReference type="ARBA" id="ARBA00022842"/>
    </source>
</evidence>
<evidence type="ECO:0000256" key="12">
    <source>
        <dbReference type="RuleBase" id="RU363018"/>
    </source>
</evidence>
<dbReference type="PROSITE" id="PS01066">
    <property type="entry name" value="UPP_SYNTHASE"/>
    <property type="match status" value="1"/>
</dbReference>
<dbReference type="FunFam" id="3.40.1180.10:FF:000002">
    <property type="entry name" value="Alkyl transferase"/>
    <property type="match status" value="1"/>
</dbReference>
<evidence type="ECO:0000256" key="3">
    <source>
        <dbReference type="ARBA" id="ARBA00004922"/>
    </source>
</evidence>
<dbReference type="CDD" id="cd00475">
    <property type="entry name" value="Cis_IPPS"/>
    <property type="match status" value="1"/>
</dbReference>
<dbReference type="Proteomes" id="UP000494165">
    <property type="component" value="Unassembled WGS sequence"/>
</dbReference>
<dbReference type="InterPro" id="IPR036424">
    <property type="entry name" value="UPP_synth-like_sf"/>
</dbReference>
<keyword evidence="6" id="KW-0256">Endoplasmic reticulum</keyword>
<keyword evidence="8" id="KW-0472">Membrane</keyword>